<dbReference type="AlphaFoldDB" id="A0A1X7UXF3"/>
<protein>
    <submittedName>
        <fullName evidence="1">Uncharacterized protein</fullName>
    </submittedName>
</protein>
<accession>A0A1X7UXF3</accession>
<reference evidence="1" key="1">
    <citation type="submission" date="2017-05" db="UniProtKB">
        <authorList>
            <consortium name="EnsemblMetazoa"/>
        </authorList>
    </citation>
    <scope>IDENTIFICATION</scope>
</reference>
<dbReference type="InParanoid" id="A0A1X7UXF3"/>
<sequence>CIDDSYAHCFQNMLSINSTSGRFDSL</sequence>
<proteinExistence type="predicted"/>
<dbReference type="EnsemblMetazoa" id="Aqu2.1.32463_001">
    <property type="protein sequence ID" value="Aqu2.1.32463_001"/>
    <property type="gene ID" value="Aqu2.1.32463"/>
</dbReference>
<organism evidence="1">
    <name type="scientific">Amphimedon queenslandica</name>
    <name type="common">Sponge</name>
    <dbReference type="NCBI Taxonomy" id="400682"/>
    <lineage>
        <taxon>Eukaryota</taxon>
        <taxon>Metazoa</taxon>
        <taxon>Porifera</taxon>
        <taxon>Demospongiae</taxon>
        <taxon>Heteroscleromorpha</taxon>
        <taxon>Haplosclerida</taxon>
        <taxon>Niphatidae</taxon>
        <taxon>Amphimedon</taxon>
    </lineage>
</organism>
<name>A0A1X7UXF3_AMPQE</name>
<evidence type="ECO:0000313" key="1">
    <source>
        <dbReference type="EnsemblMetazoa" id="Aqu2.1.32463_001"/>
    </source>
</evidence>